<dbReference type="CDD" id="cd00657">
    <property type="entry name" value="Ferritin_like"/>
    <property type="match status" value="1"/>
</dbReference>
<sequence>MDEKQVVQTLSWFYSLELGQVDLYNAQSHQVEDIYLKKALQRIAVIEQQHVDNMAAEIKKRGYNPSPVGDILGPFIARITGSVVGYAGPIAILRTDIAVEEKAMRDYKDFILKSGHDEHLFDLLWSNLLDEDFHTAWFANKLRELEKNQGKLHPGFVRH</sequence>
<dbReference type="RefSeq" id="WP_120766000.1">
    <property type="nucleotide sequence ID" value="NZ_CP033169.1"/>
</dbReference>
<organism evidence="1 2">
    <name type="scientific">Biomaibacter acetigenes</name>
    <dbReference type="NCBI Taxonomy" id="2316383"/>
    <lineage>
        <taxon>Bacteria</taxon>
        <taxon>Bacillati</taxon>
        <taxon>Bacillota</taxon>
        <taxon>Clostridia</taxon>
        <taxon>Thermosediminibacterales</taxon>
        <taxon>Tepidanaerobacteraceae</taxon>
        <taxon>Biomaibacter</taxon>
    </lineage>
</organism>
<dbReference type="Gene3D" id="1.20.1260.10">
    <property type="match status" value="1"/>
</dbReference>
<protein>
    <submittedName>
        <fullName evidence="1">Ferritin-like domain-containing protein</fullName>
    </submittedName>
</protein>
<keyword evidence="2" id="KW-1185">Reference proteome</keyword>
<evidence type="ECO:0000313" key="2">
    <source>
        <dbReference type="Proteomes" id="UP000280960"/>
    </source>
</evidence>
<dbReference type="InterPro" id="IPR012347">
    <property type="entry name" value="Ferritin-like"/>
</dbReference>
<dbReference type="KEGG" id="bacg:D2962_16610"/>
<dbReference type="SUPFAM" id="SSF47240">
    <property type="entry name" value="Ferritin-like"/>
    <property type="match status" value="1"/>
</dbReference>
<dbReference type="InterPro" id="IPR009078">
    <property type="entry name" value="Ferritin-like_SF"/>
</dbReference>
<evidence type="ECO:0000313" key="1">
    <source>
        <dbReference type="EMBL" id="AYO32001.1"/>
    </source>
</evidence>
<accession>A0A3G2R960</accession>
<gene>
    <name evidence="1" type="ORF">D2962_16610</name>
</gene>
<proteinExistence type="predicted"/>
<dbReference type="EMBL" id="CP033169">
    <property type="protein sequence ID" value="AYO32001.1"/>
    <property type="molecule type" value="Genomic_DNA"/>
</dbReference>
<dbReference type="AlphaFoldDB" id="A0A3G2R960"/>
<dbReference type="Pfam" id="PF03232">
    <property type="entry name" value="COQ7"/>
    <property type="match status" value="1"/>
</dbReference>
<name>A0A3G2R960_9FIRM</name>
<reference evidence="1 2" key="1">
    <citation type="submission" date="2018-10" db="EMBL/GenBank/DDBJ databases">
        <authorList>
            <person name="Zhang X."/>
        </authorList>
    </citation>
    <scope>NUCLEOTIDE SEQUENCE [LARGE SCALE GENOMIC DNA]</scope>
    <source>
        <strain evidence="1 2">SK-G1</strain>
    </source>
</reference>
<dbReference type="Proteomes" id="UP000280960">
    <property type="component" value="Chromosome"/>
</dbReference>